<dbReference type="InterPro" id="IPR004883">
    <property type="entry name" value="LOB"/>
</dbReference>
<dbReference type="EMBL" id="QGNW01001328">
    <property type="protein sequence ID" value="RVW45400.1"/>
    <property type="molecule type" value="Genomic_DNA"/>
</dbReference>
<dbReference type="HOGENOM" id="CLU_054665_0_1_1"/>
<feature type="domain" description="LOB" evidence="2">
    <location>
        <begin position="3"/>
        <end position="109"/>
    </location>
</feature>
<dbReference type="EMBL" id="QGNW01001325">
    <property type="protein sequence ID" value="RVW45530.1"/>
    <property type="molecule type" value="Genomic_DNA"/>
</dbReference>
<evidence type="ECO:0000313" key="3">
    <source>
        <dbReference type="EMBL" id="CCB50913.1"/>
    </source>
</evidence>
<evidence type="ECO:0000313" key="4">
    <source>
        <dbReference type="EMBL" id="RVW45400.1"/>
    </source>
</evidence>
<dbReference type="Proteomes" id="UP000288805">
    <property type="component" value="Unassembled WGS sequence"/>
</dbReference>
<accession>F6HEW8</accession>
<name>A0A438ED37_VITVI</name>
<dbReference type="PaxDb" id="29760-VIT_01s0011g03540.t01"/>
<reference evidence="4 7" key="3">
    <citation type="journal article" date="2018" name="PLoS Genet.">
        <title>Population sequencing reveals clonal diversity and ancestral inbreeding in the grapevine cultivar Chardonnay.</title>
        <authorList>
            <person name="Roach M.J."/>
            <person name="Johnson D.L."/>
            <person name="Bohlmann J."/>
            <person name="van Vuuren H.J."/>
            <person name="Jones S.J."/>
            <person name="Pretorius I.S."/>
            <person name="Schmidt S.A."/>
            <person name="Borneman A.R."/>
        </authorList>
    </citation>
    <scope>NUCLEOTIDE SEQUENCE [LARGE SCALE GENOMIC DNA]</scope>
    <source>
        <strain evidence="7">cv. Chardonnay</strain>
        <strain evidence="4">I10V1</strain>
        <tissue evidence="4">Leaf</tissue>
    </source>
</reference>
<dbReference type="STRING" id="29760.F6HEW8"/>
<dbReference type="PANTHER" id="PTHR31304:SF73">
    <property type="entry name" value="OS01G0511000 PROTEIN"/>
    <property type="match status" value="1"/>
</dbReference>
<reference evidence="6" key="1">
    <citation type="journal article" date="2007" name="Nature">
        <title>The grapevine genome sequence suggests ancestral hexaploidization in major angiosperm phyla.</title>
        <authorList>
            <consortium name="The French-Italian Public Consortium for Grapevine Genome Characterization."/>
            <person name="Jaillon O."/>
            <person name="Aury J.-M."/>
            <person name="Noel B."/>
            <person name="Policriti A."/>
            <person name="Clepet C."/>
            <person name="Casagrande A."/>
            <person name="Choisne N."/>
            <person name="Aubourg S."/>
            <person name="Vitulo N."/>
            <person name="Jubin C."/>
            <person name="Vezzi A."/>
            <person name="Legeai F."/>
            <person name="Hugueney P."/>
            <person name="Dasilva C."/>
            <person name="Horner D."/>
            <person name="Mica E."/>
            <person name="Jublot D."/>
            <person name="Poulain J."/>
            <person name="Bruyere C."/>
            <person name="Billault A."/>
            <person name="Segurens B."/>
            <person name="Gouyvenoux M."/>
            <person name="Ugarte E."/>
            <person name="Cattonaro F."/>
            <person name="Anthouard V."/>
            <person name="Vico V."/>
            <person name="Del Fabbro C."/>
            <person name="Alaux M."/>
            <person name="Di Gaspero G."/>
            <person name="Dumas V."/>
            <person name="Felice N."/>
            <person name="Paillard S."/>
            <person name="Juman I."/>
            <person name="Moroldo M."/>
            <person name="Scalabrin S."/>
            <person name="Canaguier A."/>
            <person name="Le Clainche I."/>
            <person name="Malacrida G."/>
            <person name="Durand E."/>
            <person name="Pesole G."/>
            <person name="Laucou V."/>
            <person name="Chatelet P."/>
            <person name="Merdinoglu D."/>
            <person name="Delledonne M."/>
            <person name="Pezzotti M."/>
            <person name="Lecharny A."/>
            <person name="Scarpelli C."/>
            <person name="Artiguenave F."/>
            <person name="Pe M.E."/>
            <person name="Valle G."/>
            <person name="Morgante M."/>
            <person name="Caboche M."/>
            <person name="Adam-Blondon A.-F."/>
            <person name="Weissenbach J."/>
            <person name="Quetier F."/>
            <person name="Wincker P."/>
        </authorList>
    </citation>
    <scope>NUCLEOTIDE SEQUENCE [LARGE SCALE GENOMIC DNA]</scope>
    <source>
        <strain evidence="6">cv. Pinot noir / PN40024</strain>
    </source>
</reference>
<dbReference type="Pfam" id="PF03195">
    <property type="entry name" value="LOB"/>
    <property type="match status" value="1"/>
</dbReference>
<dbReference type="Proteomes" id="UP000009183">
    <property type="component" value="Chromosome 1"/>
</dbReference>
<gene>
    <name evidence="4" type="primary">LBD41_4</name>
    <name evidence="5" type="synonym">LBD41_3</name>
    <name evidence="3" type="ordered locus">VIT_01s0011g03540</name>
    <name evidence="5" type="ORF">CK203_091457</name>
    <name evidence="4" type="ORF">CK203_114064</name>
</gene>
<dbReference type="eggNOG" id="ENOG502QV9P">
    <property type="taxonomic scope" value="Eukaryota"/>
</dbReference>
<dbReference type="Gramene" id="Vitis01g00331.t01">
    <property type="protein sequence ID" value="Vitis01g00331.t01.CDS"/>
    <property type="gene ID" value="Vitis01g00331"/>
</dbReference>
<dbReference type="KEGG" id="vvi:100254184"/>
<protein>
    <submittedName>
        <fullName evidence="4">LOB domain-containing protein 41</fullName>
    </submittedName>
</protein>
<dbReference type="OrthoDB" id="1922547at2759"/>
<proteinExistence type="inferred from homology"/>
<dbReference type="AlphaFoldDB" id="A0A438ED37"/>
<keyword evidence="6" id="KW-1185">Reference proteome</keyword>
<dbReference type="PANTHER" id="PTHR31304">
    <property type="entry name" value="LOB DOMAIN-CONTAINING PROTEIN 38"/>
    <property type="match status" value="1"/>
</dbReference>
<evidence type="ECO:0000313" key="5">
    <source>
        <dbReference type="EMBL" id="RVW45530.1"/>
    </source>
</evidence>
<evidence type="ECO:0000313" key="6">
    <source>
        <dbReference type="Proteomes" id="UP000009183"/>
    </source>
</evidence>
<comment type="similarity">
    <text evidence="1">Belongs to the LOB domain-containing protein family.</text>
</comment>
<organism evidence="4 7">
    <name type="scientific">Vitis vinifera</name>
    <name type="common">Grape</name>
    <dbReference type="NCBI Taxonomy" id="29760"/>
    <lineage>
        <taxon>Eukaryota</taxon>
        <taxon>Viridiplantae</taxon>
        <taxon>Streptophyta</taxon>
        <taxon>Embryophyta</taxon>
        <taxon>Tracheophyta</taxon>
        <taxon>Spermatophyta</taxon>
        <taxon>Magnoliopsida</taxon>
        <taxon>eudicotyledons</taxon>
        <taxon>Gunneridae</taxon>
        <taxon>Pentapetalae</taxon>
        <taxon>rosids</taxon>
        <taxon>Vitales</taxon>
        <taxon>Vitaceae</taxon>
        <taxon>Viteae</taxon>
        <taxon>Vitis</taxon>
    </lineage>
</organism>
<evidence type="ECO:0000313" key="7">
    <source>
        <dbReference type="Proteomes" id="UP000288805"/>
    </source>
</evidence>
<accession>A0A438ED37</accession>
<evidence type="ECO:0000259" key="2">
    <source>
        <dbReference type="PROSITE" id="PS50891"/>
    </source>
</evidence>
<evidence type="ECO:0000256" key="1">
    <source>
        <dbReference type="ARBA" id="ARBA00005474"/>
    </source>
</evidence>
<sequence>MRMSCNGCRVLRKGCSDDCSLRPCLEWIKTPESQANATVFLAKFYGRAGLMNLLNAGPEHLRPAIFRSLLYEACGRIVNPIYGSVGLLWSGNWNHCQNAVDAVLGGSQIMEVPCDTAAIRPILPLKAYDIRHLSKDANSPHDLHKAKTRSRFKRCGARSKPHLDSAEFCNPGWNQFSPVDYNRTPSHDSSLIQQETDSMFSVETVEASLATPPKPNQLLKSDGQTDKTEAGLELTLGFYPISRPHACKLELGP</sequence>
<dbReference type="EMBL" id="FN595752">
    <property type="protein sequence ID" value="CCB50913.1"/>
    <property type="molecule type" value="Genomic_DNA"/>
</dbReference>
<dbReference type="PROSITE" id="PS50891">
    <property type="entry name" value="LOB"/>
    <property type="match status" value="1"/>
</dbReference>
<reference evidence="3" key="2">
    <citation type="submission" date="2011-05" db="EMBL/GenBank/DDBJ databases">
        <title>High quality assembly and annotation of grapevine genome.</title>
        <authorList>
            <person name="Vitulo N."/>
            <person name="Olivier J."/>
            <person name="Forcato C."/>
            <person name="Albiero A."/>
            <person name="D'Angelo M."/>
            <person name="Zimbello R."/>
            <person name="Schiavon R."/>
            <person name="Rigobello C."/>
            <person name="Policriti A."/>
            <person name="Clepet C."/>
            <person name="Casagrande A."/>
            <person name="Choisne N."/>
            <person name="Vezzi A."/>
            <person name="Hugueney P."/>
            <person name="Horner D."/>
            <person name="Mica E."/>
            <person name="Cattonaro F."/>
            <person name="Del Fabbro C."/>
            <person name="Alaux M."/>
            <person name="Di Gaspero G."/>
            <person name="Scalabrin S."/>
            <person name="Pesole G."/>
            <person name="Delledonne M."/>
            <person name="Pezzotti M."/>
            <person name="Pe E.M."/>
            <person name="Caboche M."/>
            <person name="Adam-Blondon A.-F."/>
            <person name="Weissenbach J."/>
            <person name="Quetier F."/>
            <person name="Wincker P."/>
            <person name="Morgante M."/>
            <person name="Valle G."/>
        </authorList>
    </citation>
    <scope>NUCLEOTIDE SEQUENCE</scope>
</reference>